<dbReference type="InterPro" id="IPR010897">
    <property type="entry name" value="Spore_II_P"/>
</dbReference>
<dbReference type="AlphaFoldDB" id="A0A0A2UUV1"/>
<gene>
    <name evidence="3" type="ORF">N780_03765</name>
</gene>
<name>A0A0A2UUV1_9BACI</name>
<dbReference type="EMBL" id="AVBG01000011">
    <property type="protein sequence ID" value="KGP90533.1"/>
    <property type="molecule type" value="Genomic_DNA"/>
</dbReference>
<dbReference type="Proteomes" id="UP000030153">
    <property type="component" value="Unassembled WGS sequence"/>
</dbReference>
<dbReference type="Pfam" id="PF07454">
    <property type="entry name" value="SpoIIP"/>
    <property type="match status" value="1"/>
</dbReference>
<dbReference type="eggNOG" id="COG0860">
    <property type="taxonomic scope" value="Bacteria"/>
</dbReference>
<dbReference type="RefSeq" id="WP_052115075.1">
    <property type="nucleotide sequence ID" value="NZ_AVBG01000011.1"/>
</dbReference>
<reference evidence="3 4" key="1">
    <citation type="submission" date="2013-08" db="EMBL/GenBank/DDBJ databases">
        <title>Genome of Pontibacillus chungwhensis.</title>
        <authorList>
            <person name="Wang Q."/>
            <person name="Wang G."/>
        </authorList>
    </citation>
    <scope>NUCLEOTIDE SEQUENCE [LARGE SCALE GENOMIC DNA]</scope>
    <source>
        <strain evidence="3 4">BH030062</strain>
    </source>
</reference>
<dbReference type="STRING" id="1385513.N780_03765"/>
<comment type="caution">
    <text evidence="3">The sequence shown here is derived from an EMBL/GenBank/DDBJ whole genome shotgun (WGS) entry which is preliminary data.</text>
</comment>
<feature type="compositionally biased region" description="Basic and acidic residues" evidence="1">
    <location>
        <begin position="145"/>
        <end position="158"/>
    </location>
</feature>
<keyword evidence="4" id="KW-1185">Reference proteome</keyword>
<feature type="transmembrane region" description="Helical" evidence="2">
    <location>
        <begin position="20"/>
        <end position="38"/>
    </location>
</feature>
<sequence length="377" mass="42664">MQRISKASIQSKVTFISRYLVIYGFLFIMIAIMTATSYSKTFLSSQTIENALKSFQSTEVLLAVMGREMPPLLQEYEEEVPDLSTSKFVVDALTDIRLGDARSLLGREIPGLDAYHTEILIAGEGTDYTTLPYESPPPDDFFSSAEDKKDTSPEEDKVPEEASVLIYHTHTWEAFLPNLNGATKPNEAVSHDETKNIVNVGSMLKEELLKYNIQSQHVKDNVATELKERNWSYPDSYKASREIAAEALAKNDKVEYIFDLHRDSVDKEITTTTINGQPYARLFFIVGKENKFYEENLRFVTELNKKLNKEYPSISRGVFQKSKAQGNGLYNQDLSEKALLIEIGGYANNNEEIRNTVAAFAKVFSKMYEGDMEVNAQ</sequence>
<keyword evidence="2" id="KW-0472">Membrane</keyword>
<dbReference type="NCBIfam" id="TIGR02867">
    <property type="entry name" value="spore_II_P"/>
    <property type="match status" value="1"/>
</dbReference>
<feature type="region of interest" description="Disordered" evidence="1">
    <location>
        <begin position="132"/>
        <end position="158"/>
    </location>
</feature>
<proteinExistence type="predicted"/>
<keyword evidence="2" id="KW-0812">Transmembrane</keyword>
<evidence type="ECO:0000313" key="3">
    <source>
        <dbReference type="EMBL" id="KGP90533.1"/>
    </source>
</evidence>
<protein>
    <submittedName>
        <fullName evidence="3">Stage II sporulation protein P</fullName>
    </submittedName>
</protein>
<dbReference type="OrthoDB" id="1633470at2"/>
<organism evidence="3 4">
    <name type="scientific">Pontibacillus chungwhensis BH030062</name>
    <dbReference type="NCBI Taxonomy" id="1385513"/>
    <lineage>
        <taxon>Bacteria</taxon>
        <taxon>Bacillati</taxon>
        <taxon>Bacillota</taxon>
        <taxon>Bacilli</taxon>
        <taxon>Bacillales</taxon>
        <taxon>Bacillaceae</taxon>
        <taxon>Pontibacillus</taxon>
    </lineage>
</organism>
<evidence type="ECO:0000256" key="1">
    <source>
        <dbReference type="SAM" id="MobiDB-lite"/>
    </source>
</evidence>
<evidence type="ECO:0000256" key="2">
    <source>
        <dbReference type="SAM" id="Phobius"/>
    </source>
</evidence>
<accession>A0A0A2UUV1</accession>
<evidence type="ECO:0000313" key="4">
    <source>
        <dbReference type="Proteomes" id="UP000030153"/>
    </source>
</evidence>
<keyword evidence="2" id="KW-1133">Transmembrane helix</keyword>